<dbReference type="Pfam" id="PF03807">
    <property type="entry name" value="F420_oxidored"/>
    <property type="match status" value="1"/>
</dbReference>
<dbReference type="Gene3D" id="3.40.50.720">
    <property type="entry name" value="NAD(P)-binding Rossmann-like Domain"/>
    <property type="match status" value="1"/>
</dbReference>
<dbReference type="EMBL" id="JBHTLM010000016">
    <property type="protein sequence ID" value="MFD1178388.1"/>
    <property type="molecule type" value="Genomic_DNA"/>
</dbReference>
<organism evidence="3 4">
    <name type="scientific">Paenibacillus puldeungensis</name>
    <dbReference type="NCBI Taxonomy" id="696536"/>
    <lineage>
        <taxon>Bacteria</taxon>
        <taxon>Bacillati</taxon>
        <taxon>Bacillota</taxon>
        <taxon>Bacilli</taxon>
        <taxon>Bacillales</taxon>
        <taxon>Paenibacillaceae</taxon>
        <taxon>Paenibacillus</taxon>
    </lineage>
</organism>
<reference evidence="4" key="1">
    <citation type="journal article" date="2019" name="Int. J. Syst. Evol. Microbiol.">
        <title>The Global Catalogue of Microorganisms (GCM) 10K type strain sequencing project: providing services to taxonomists for standard genome sequencing and annotation.</title>
        <authorList>
            <consortium name="The Broad Institute Genomics Platform"/>
            <consortium name="The Broad Institute Genome Sequencing Center for Infectious Disease"/>
            <person name="Wu L."/>
            <person name="Ma J."/>
        </authorList>
    </citation>
    <scope>NUCLEOTIDE SEQUENCE [LARGE SCALE GENOMIC DNA]</scope>
    <source>
        <strain evidence="4">CCUG 59189</strain>
    </source>
</reference>
<accession>A0ABW3S1C5</accession>
<evidence type="ECO:0000256" key="1">
    <source>
        <dbReference type="ARBA" id="ARBA00023002"/>
    </source>
</evidence>
<evidence type="ECO:0000313" key="4">
    <source>
        <dbReference type="Proteomes" id="UP001597262"/>
    </source>
</evidence>
<keyword evidence="1" id="KW-0560">Oxidoreductase</keyword>
<sequence length="259" mass="28635">MRQNNSSNRIIIRRKEMRFGIIGAGPIGSNIAKKLVENGHDVKIADARGIERLEGKELAGIPVSVEDVITNIDVLIISIPFHALPSIRNVIDQVGEEVVVVDTSNYYPQRDNKIEEIENGMVESVWVSNQLGRPIIKAFNNLLAYTLEHEGSPEGTSGRIAIAIAGDDLSHKQKVMGIANELGFDTVDNGSLSDSWRQQPGTPAYCTELTKEELIIALKKANKEKAPFLRDKAIEKLSTAKGGYSHKEIVNLNREIYYS</sequence>
<dbReference type="PANTHER" id="PTHR14239:SF10">
    <property type="entry name" value="REDUCTASE"/>
    <property type="match status" value="1"/>
</dbReference>
<dbReference type="SUPFAM" id="SSF51735">
    <property type="entry name" value="NAD(P)-binding Rossmann-fold domains"/>
    <property type="match status" value="1"/>
</dbReference>
<evidence type="ECO:0000259" key="2">
    <source>
        <dbReference type="Pfam" id="PF03807"/>
    </source>
</evidence>
<gene>
    <name evidence="3" type="ORF">ACFQ3W_19100</name>
</gene>
<dbReference type="RefSeq" id="WP_379320887.1">
    <property type="nucleotide sequence ID" value="NZ_JBHTLM010000016.1"/>
</dbReference>
<dbReference type="InterPro" id="IPR036291">
    <property type="entry name" value="NAD(P)-bd_dom_sf"/>
</dbReference>
<dbReference type="InterPro" id="IPR051267">
    <property type="entry name" value="STEAP_metalloreductase"/>
</dbReference>
<proteinExistence type="predicted"/>
<protein>
    <submittedName>
        <fullName evidence="3">NADPH-dependent F420 reductase</fullName>
    </submittedName>
</protein>
<dbReference type="Proteomes" id="UP001597262">
    <property type="component" value="Unassembled WGS sequence"/>
</dbReference>
<name>A0ABW3S1C5_9BACL</name>
<feature type="domain" description="Pyrroline-5-carboxylate reductase catalytic N-terminal" evidence="2">
    <location>
        <begin position="18"/>
        <end position="106"/>
    </location>
</feature>
<dbReference type="PANTHER" id="PTHR14239">
    <property type="entry name" value="DUDULIN-RELATED"/>
    <property type="match status" value="1"/>
</dbReference>
<comment type="caution">
    <text evidence="3">The sequence shown here is derived from an EMBL/GenBank/DDBJ whole genome shotgun (WGS) entry which is preliminary data.</text>
</comment>
<evidence type="ECO:0000313" key="3">
    <source>
        <dbReference type="EMBL" id="MFD1178388.1"/>
    </source>
</evidence>
<keyword evidence="4" id="KW-1185">Reference proteome</keyword>
<dbReference type="InterPro" id="IPR028939">
    <property type="entry name" value="P5C_Rdtase_cat_N"/>
</dbReference>